<feature type="compositionally biased region" description="Basic residues" evidence="1">
    <location>
        <begin position="32"/>
        <end position="41"/>
    </location>
</feature>
<dbReference type="Proteomes" id="UP000507222">
    <property type="component" value="Unassembled WGS sequence"/>
</dbReference>
<evidence type="ECO:0000313" key="3">
    <source>
        <dbReference type="Proteomes" id="UP000507222"/>
    </source>
</evidence>
<feature type="region of interest" description="Disordered" evidence="1">
    <location>
        <begin position="31"/>
        <end position="60"/>
    </location>
</feature>
<protein>
    <submittedName>
        <fullName evidence="2">Uncharacterized protein</fullName>
    </submittedName>
</protein>
<reference evidence="2 3" key="1">
    <citation type="submission" date="2020-05" db="EMBL/GenBank/DDBJ databases">
        <authorList>
            <person name="Campoy J."/>
            <person name="Schneeberger K."/>
            <person name="Spophaly S."/>
        </authorList>
    </citation>
    <scope>NUCLEOTIDE SEQUENCE [LARGE SCALE GENOMIC DNA]</scope>
    <source>
        <strain evidence="2">PruArmRojPasFocal</strain>
    </source>
</reference>
<evidence type="ECO:0000256" key="1">
    <source>
        <dbReference type="SAM" id="MobiDB-lite"/>
    </source>
</evidence>
<proteinExistence type="predicted"/>
<dbReference type="EMBL" id="CAEKDK010000002">
    <property type="protein sequence ID" value="CAB4268536.1"/>
    <property type="molecule type" value="Genomic_DNA"/>
</dbReference>
<name>A0A6J5TWS7_PRUAR</name>
<accession>A0A6J5TWS7</accession>
<gene>
    <name evidence="2" type="ORF">CURHAP_LOCUS12275</name>
</gene>
<evidence type="ECO:0000313" key="2">
    <source>
        <dbReference type="EMBL" id="CAB4268536.1"/>
    </source>
</evidence>
<dbReference type="AlphaFoldDB" id="A0A6J5TWS7"/>
<organism evidence="2 3">
    <name type="scientific">Prunus armeniaca</name>
    <name type="common">Apricot</name>
    <name type="synonym">Armeniaca vulgaris</name>
    <dbReference type="NCBI Taxonomy" id="36596"/>
    <lineage>
        <taxon>Eukaryota</taxon>
        <taxon>Viridiplantae</taxon>
        <taxon>Streptophyta</taxon>
        <taxon>Embryophyta</taxon>
        <taxon>Tracheophyta</taxon>
        <taxon>Spermatophyta</taxon>
        <taxon>Magnoliopsida</taxon>
        <taxon>eudicotyledons</taxon>
        <taxon>Gunneridae</taxon>
        <taxon>Pentapetalae</taxon>
        <taxon>rosids</taxon>
        <taxon>fabids</taxon>
        <taxon>Rosales</taxon>
        <taxon>Rosaceae</taxon>
        <taxon>Amygdaloideae</taxon>
        <taxon>Amygdaleae</taxon>
        <taxon>Prunus</taxon>
    </lineage>
</organism>
<sequence length="81" mass="9267">MHKEGRAGGELRNQGKYRCRGDADLVVWGKMKGNRRGKEKKKREEGGVKKHKRNKGGEVMRKVIAEKRHKGQKKGGEREAQ</sequence>